<dbReference type="CDD" id="cd03784">
    <property type="entry name" value="GT1_Gtf-like"/>
    <property type="match status" value="1"/>
</dbReference>
<reference evidence="8" key="1">
    <citation type="journal article" date="2019" name="Gigascience">
        <title>De novo genome assembly of the endangered Acer yangbiense, a plant species with extremely small populations endemic to Yunnan Province, China.</title>
        <authorList>
            <person name="Yang J."/>
            <person name="Wariss H.M."/>
            <person name="Tao L."/>
            <person name="Zhang R."/>
            <person name="Yun Q."/>
            <person name="Hollingsworth P."/>
            <person name="Dao Z."/>
            <person name="Luo G."/>
            <person name="Guo H."/>
            <person name="Ma Y."/>
            <person name="Sun W."/>
        </authorList>
    </citation>
    <scope>NUCLEOTIDE SEQUENCE [LARGE SCALE GENOMIC DNA]</scope>
    <source>
        <strain evidence="8">cv. Malutang</strain>
    </source>
</reference>
<dbReference type="InterPro" id="IPR035595">
    <property type="entry name" value="UDP_glycos_trans_CS"/>
</dbReference>
<keyword evidence="6" id="KW-0732">Signal</keyword>
<evidence type="ECO:0000313" key="8">
    <source>
        <dbReference type="Proteomes" id="UP000323000"/>
    </source>
</evidence>
<name>A0A5C7HNL3_9ROSI</name>
<feature type="chain" id="PRO_5023070324" description="Glycosyltransferase" evidence="6">
    <location>
        <begin position="24"/>
        <end position="498"/>
    </location>
</feature>
<evidence type="ECO:0000313" key="7">
    <source>
        <dbReference type="EMBL" id="TXG58404.1"/>
    </source>
</evidence>
<dbReference type="SUPFAM" id="SSF53756">
    <property type="entry name" value="UDP-Glycosyltransferase/glycogen phosphorylase"/>
    <property type="match status" value="1"/>
</dbReference>
<evidence type="ECO:0000256" key="3">
    <source>
        <dbReference type="ARBA" id="ARBA00022679"/>
    </source>
</evidence>
<dbReference type="PROSITE" id="PS00375">
    <property type="entry name" value="UDPGT"/>
    <property type="match status" value="1"/>
</dbReference>
<evidence type="ECO:0000256" key="5">
    <source>
        <dbReference type="RuleBase" id="RU362057"/>
    </source>
</evidence>
<evidence type="ECO:0000256" key="2">
    <source>
        <dbReference type="ARBA" id="ARBA00022676"/>
    </source>
</evidence>
<sequence length="498" mass="55995">MASNKNQLHFVLIPLLCPGHLLPMVDIARLLAQHGVKITLIVTPLNAILFDKIINRDIESGLSIQLLRIPFPCVEAGLPEGYEDLSALPSRSLAINFFDALRMMQQPMEKFVEETHPRPSCIISDRHLPWTIDIASKFGIPRLAFDGTSCFSFMCSHNISISKVHENVTSDSDYFVVPNLPDKIELTKAQLPSFLNRGSINVKGFYEEIKAADMASYGLVINSFEELESRYVEECKKVKGDQVWCIGPVSLCNKENIDKSQRCNKTSSNIDDQNQCLKWLDSWPSNSVIYACLGTLSCLTPLQLMELGLGLEASNRPFIWVIREDQKSSELEKFIHEEEGFEERTKNRGLVIQDWAPQVLILSHPAIGGFLTHCGWNSTLEGVCAGVPMITWPLLAEQFYNEQIIVKVLRIGESVGANVASKWGEEDKYGVKVKSETIRKAIDLVMDEEEGEEKRKRTRELGDLANKALEVGGSSYCNIRLLIKDIMQQVMDNKTIMA</sequence>
<evidence type="ECO:0000256" key="4">
    <source>
        <dbReference type="RuleBase" id="RU003718"/>
    </source>
</evidence>
<protein>
    <recommendedName>
        <fullName evidence="5">Glycosyltransferase</fullName>
        <ecNumber evidence="5">2.4.1.-</ecNumber>
    </recommendedName>
</protein>
<organism evidence="7 8">
    <name type="scientific">Acer yangbiense</name>
    <dbReference type="NCBI Taxonomy" id="1000413"/>
    <lineage>
        <taxon>Eukaryota</taxon>
        <taxon>Viridiplantae</taxon>
        <taxon>Streptophyta</taxon>
        <taxon>Embryophyta</taxon>
        <taxon>Tracheophyta</taxon>
        <taxon>Spermatophyta</taxon>
        <taxon>Magnoliopsida</taxon>
        <taxon>eudicotyledons</taxon>
        <taxon>Gunneridae</taxon>
        <taxon>Pentapetalae</taxon>
        <taxon>rosids</taxon>
        <taxon>malvids</taxon>
        <taxon>Sapindales</taxon>
        <taxon>Sapindaceae</taxon>
        <taxon>Hippocastanoideae</taxon>
        <taxon>Acereae</taxon>
        <taxon>Acer</taxon>
    </lineage>
</organism>
<evidence type="ECO:0000256" key="1">
    <source>
        <dbReference type="ARBA" id="ARBA00009995"/>
    </source>
</evidence>
<dbReference type="InterPro" id="IPR002213">
    <property type="entry name" value="UDP_glucos_trans"/>
</dbReference>
<dbReference type="FunFam" id="3.40.50.2000:FF:000071">
    <property type="entry name" value="Glycosyltransferase"/>
    <property type="match status" value="1"/>
</dbReference>
<accession>A0A5C7HNL3</accession>
<evidence type="ECO:0000256" key="6">
    <source>
        <dbReference type="SAM" id="SignalP"/>
    </source>
</evidence>
<gene>
    <name evidence="7" type="ORF">EZV62_016233</name>
</gene>
<dbReference type="PANTHER" id="PTHR48047:SF237">
    <property type="entry name" value="UDP-GLYCOSYLTRANSFERASE 73C3-LIKE"/>
    <property type="match status" value="1"/>
</dbReference>
<comment type="caution">
    <text evidence="7">The sequence shown here is derived from an EMBL/GenBank/DDBJ whole genome shotgun (WGS) entry which is preliminary data.</text>
</comment>
<keyword evidence="3 4" id="KW-0808">Transferase</keyword>
<proteinExistence type="inferred from homology"/>
<dbReference type="OrthoDB" id="5835829at2759"/>
<keyword evidence="8" id="KW-1185">Reference proteome</keyword>
<dbReference type="FunFam" id="3.40.50.2000:FF:000047">
    <property type="entry name" value="Glycosyltransferase"/>
    <property type="match status" value="1"/>
</dbReference>
<dbReference type="EC" id="2.4.1.-" evidence="5"/>
<dbReference type="Pfam" id="PF00201">
    <property type="entry name" value="UDPGT"/>
    <property type="match status" value="1"/>
</dbReference>
<dbReference type="EMBL" id="VAHF01000007">
    <property type="protein sequence ID" value="TXG58404.1"/>
    <property type="molecule type" value="Genomic_DNA"/>
</dbReference>
<feature type="signal peptide" evidence="6">
    <location>
        <begin position="1"/>
        <end position="23"/>
    </location>
</feature>
<dbReference type="GO" id="GO:0035251">
    <property type="term" value="F:UDP-glucosyltransferase activity"/>
    <property type="evidence" value="ECO:0007669"/>
    <property type="project" value="TreeGrafter"/>
</dbReference>
<dbReference type="AlphaFoldDB" id="A0A5C7HNL3"/>
<comment type="similarity">
    <text evidence="1 4">Belongs to the UDP-glycosyltransferase family.</text>
</comment>
<dbReference type="Gene3D" id="3.40.50.2000">
    <property type="entry name" value="Glycogen Phosphorylase B"/>
    <property type="match status" value="2"/>
</dbReference>
<dbReference type="PANTHER" id="PTHR48047">
    <property type="entry name" value="GLYCOSYLTRANSFERASE"/>
    <property type="match status" value="1"/>
</dbReference>
<keyword evidence="2 4" id="KW-0328">Glycosyltransferase</keyword>
<dbReference type="Proteomes" id="UP000323000">
    <property type="component" value="Chromosome 7"/>
</dbReference>